<dbReference type="InterPro" id="IPR036412">
    <property type="entry name" value="HAD-like_sf"/>
</dbReference>
<reference evidence="2" key="1">
    <citation type="journal article" date="2018" name="Mar. Drugs">
        <title>Heterologous Expression of the Nybomycin Gene Cluster from the Marine Strain Streptomyces albus subsp. chlorinus NRRL B-24108.</title>
        <authorList>
            <person name="Rodriguez Estevez M."/>
            <person name="Myronovskyi M."/>
            <person name="Gummerlich N."/>
            <person name="Nadmid S."/>
            <person name="Luzhetskyy A."/>
        </authorList>
    </citation>
    <scope>NUCLEOTIDE SEQUENCE</scope>
    <source>
        <strain evidence="2">LW030448</strain>
    </source>
</reference>
<name>A0A3G4YJI2_9ACTN</name>
<evidence type="ECO:0000313" key="2">
    <source>
        <dbReference type="EMBL" id="AYV61398.1"/>
    </source>
</evidence>
<proteinExistence type="predicted"/>
<sequence length="169" mass="18964">MAKGKAEAGAVTAPVVVFDLDGTLADVRHRLPLLQRRPRDWEAFFAAAVHDPPLAEGVALAREKAREGELAYVTGRPERCRADTLAWLREQDLPGDRLLMRAERDRRPARVAKPELLRHLARERPVLLVVDDDAQVCLAYERAGFPVLRADWMSQEPVLEAVQEAEGRT</sequence>
<organism evidence="2">
    <name type="scientific">Streptomyces albus subsp. chlorinus</name>
    <dbReference type="NCBI Taxonomy" id="337066"/>
    <lineage>
        <taxon>Bacteria</taxon>
        <taxon>Bacillati</taxon>
        <taxon>Actinomycetota</taxon>
        <taxon>Actinomycetes</taxon>
        <taxon>Kitasatosporales</taxon>
        <taxon>Streptomycetaceae</taxon>
        <taxon>Streptomyces</taxon>
    </lineage>
</organism>
<dbReference type="Pfam" id="PF25109">
    <property type="entry name" value="HAD_PNKP"/>
    <property type="match status" value="1"/>
</dbReference>
<protein>
    <recommendedName>
        <fullName evidence="1">Polynucleotide kinase PNKP phosphatase domain-containing protein</fullName>
    </recommendedName>
</protein>
<dbReference type="InterPro" id="IPR056782">
    <property type="entry name" value="HAD_PNKP"/>
</dbReference>
<dbReference type="Gene3D" id="3.40.50.1000">
    <property type="entry name" value="HAD superfamily/HAD-like"/>
    <property type="match status" value="1"/>
</dbReference>
<dbReference type="InterPro" id="IPR023214">
    <property type="entry name" value="HAD_sf"/>
</dbReference>
<evidence type="ECO:0000259" key="1">
    <source>
        <dbReference type="Pfam" id="PF25109"/>
    </source>
</evidence>
<feature type="domain" description="Polynucleotide kinase PNKP phosphatase" evidence="1">
    <location>
        <begin position="15"/>
        <end position="149"/>
    </location>
</feature>
<dbReference type="SUPFAM" id="SSF56784">
    <property type="entry name" value="HAD-like"/>
    <property type="match status" value="1"/>
</dbReference>
<accession>A0A3G4YJI2</accession>
<dbReference type="EMBL" id="MH924838">
    <property type="protein sequence ID" value="AYV61398.1"/>
    <property type="molecule type" value="Genomic_DNA"/>
</dbReference>
<dbReference type="AlphaFoldDB" id="A0A3G4YJI2"/>
<gene>
    <name evidence="2" type="primary">orf-04</name>
</gene>